<dbReference type="PANTHER" id="PTHR32092">
    <property type="entry name" value="6-PHOSPHO-BETA-GLUCOSIDASE-RELATED"/>
    <property type="match status" value="1"/>
</dbReference>
<dbReference type="NCBIfam" id="NF041089">
    <property type="entry name" value="alpha_gluc_AglA"/>
    <property type="match status" value="1"/>
</dbReference>
<keyword evidence="7" id="KW-0119">Carbohydrate metabolism</keyword>
<dbReference type="PROSITE" id="PS01324">
    <property type="entry name" value="GLYCOSYL_HYDROL_F4"/>
    <property type="match status" value="1"/>
</dbReference>
<dbReference type="Pfam" id="PF02056">
    <property type="entry name" value="Glyco_hydro_4"/>
    <property type="match status" value="1"/>
</dbReference>
<keyword evidence="3" id="KW-0479">Metal-binding</keyword>
<dbReference type="InterPro" id="IPR053715">
    <property type="entry name" value="GH4_Enzyme_sf"/>
</dbReference>
<evidence type="ECO:0000256" key="4">
    <source>
        <dbReference type="ARBA" id="ARBA00022801"/>
    </source>
</evidence>
<keyword evidence="12" id="KW-1185">Reference proteome</keyword>
<protein>
    <submittedName>
        <fullName evidence="11">Alpha-glucosidase AglA</fullName>
        <ecNumber evidence="11">3.2.1.20</ecNumber>
    </submittedName>
</protein>
<evidence type="ECO:0000256" key="7">
    <source>
        <dbReference type="ARBA" id="ARBA00023277"/>
    </source>
</evidence>
<feature type="domain" description="Glycosyl hydrolase family 4 C-terminal" evidence="10">
    <location>
        <begin position="196"/>
        <end position="432"/>
    </location>
</feature>
<comment type="cofactor">
    <cofactor evidence="1">
        <name>Mn(2+)</name>
        <dbReference type="ChEBI" id="CHEBI:29035"/>
    </cofactor>
</comment>
<evidence type="ECO:0000256" key="9">
    <source>
        <dbReference type="RuleBase" id="RU361152"/>
    </source>
</evidence>
<evidence type="ECO:0000256" key="2">
    <source>
        <dbReference type="ARBA" id="ARBA00010141"/>
    </source>
</evidence>
<reference evidence="11 12" key="1">
    <citation type="submission" date="2023-03" db="EMBL/GenBank/DDBJ databases">
        <title>Novel Species.</title>
        <authorList>
            <person name="Ma S."/>
        </authorList>
    </citation>
    <scope>NUCLEOTIDE SEQUENCE [LARGE SCALE GENOMIC DNA]</scope>
    <source>
        <strain evidence="11 12">B11</strain>
    </source>
</reference>
<dbReference type="GO" id="GO:0004558">
    <property type="term" value="F:alpha-1,4-glucosidase activity"/>
    <property type="evidence" value="ECO:0007669"/>
    <property type="project" value="UniProtKB-EC"/>
</dbReference>
<evidence type="ECO:0000256" key="1">
    <source>
        <dbReference type="ARBA" id="ARBA00001936"/>
    </source>
</evidence>
<dbReference type="SUPFAM" id="SSF51735">
    <property type="entry name" value="NAD(P)-binding Rossmann-fold domains"/>
    <property type="match status" value="1"/>
</dbReference>
<keyword evidence="8 9" id="KW-0326">Glycosidase</keyword>
<sequence>MKISIVGAGSVRFALQLIGDIAKTENLSGAFISLMDINQEKLHTVHFLAQKYAEELGAQLSFEKTTSLEQTLEGADFVINTAAPLYPERYEKVTEIGEKHGYYRGIDSQEFNMVSTYSYVICSYPDLKLSLEIARLMEKLCPEAWLLQTANPVFEVTQLLTQTTRAKVIGFCHGFSGVFEVFRALGLEPQEVDWQVAGVNHGIWMNRFLYRGKDAYPLLEEWIEKNASSWKPRTPWDVQLSPAVIDMYRFYGMLPIGDTCRNGSWKYNYNLETKRRWYGEFGGIDNEVERPRYHQQLRESKRKLLDLAQEIQKHPHSKLTEIYPELFSKEKMSGEQHIPFINALSGGPEARLILNLQNQGVISGLPDDVVVEIPVVVRKDGLYPEKLEPDLTWRIKEMYLMPRILRMRWALEAFLSQDKRVLEEFLVRDPRTRSFEQIQAVLEEIMSLPINEELARYFGYR</sequence>
<dbReference type="CDD" id="cd05297">
    <property type="entry name" value="GH4_alpha_glucosidase_galactosidase"/>
    <property type="match status" value="1"/>
</dbReference>
<dbReference type="EC" id="3.2.1.20" evidence="11"/>
<name>A0ABZ2YBQ7_9BACT</name>
<evidence type="ECO:0000256" key="5">
    <source>
        <dbReference type="ARBA" id="ARBA00023027"/>
    </source>
</evidence>
<organism evidence="11 12">
    <name type="scientific">Thermatribacter velox</name>
    <dbReference type="NCBI Taxonomy" id="3039681"/>
    <lineage>
        <taxon>Bacteria</taxon>
        <taxon>Pseudomonadati</taxon>
        <taxon>Atribacterota</taxon>
        <taxon>Atribacteria</taxon>
        <taxon>Atribacterales</taxon>
        <taxon>Thermatribacteraceae</taxon>
        <taxon>Thermatribacter</taxon>
    </lineage>
</organism>
<evidence type="ECO:0000259" key="10">
    <source>
        <dbReference type="Pfam" id="PF11975"/>
    </source>
</evidence>
<comment type="cofactor">
    <cofactor evidence="9">
        <name>NAD(+)</name>
        <dbReference type="ChEBI" id="CHEBI:57540"/>
    </cofactor>
    <text evidence="9">Binds 1 NAD(+) per subunit.</text>
</comment>
<dbReference type="EMBL" id="CP121689">
    <property type="protein sequence ID" value="WZL76430.1"/>
    <property type="molecule type" value="Genomic_DNA"/>
</dbReference>
<dbReference type="InterPro" id="IPR015955">
    <property type="entry name" value="Lactate_DH/Glyco_Ohase_4_C"/>
</dbReference>
<dbReference type="RefSeq" id="WP_369018592.1">
    <property type="nucleotide sequence ID" value="NZ_CP121689.1"/>
</dbReference>
<comment type="similarity">
    <text evidence="2 9">Belongs to the glycosyl hydrolase 4 family.</text>
</comment>
<dbReference type="PANTHER" id="PTHR32092:SF3">
    <property type="entry name" value="PUTATIVE-RELATED"/>
    <property type="match status" value="1"/>
</dbReference>
<keyword evidence="5 9" id="KW-0520">NAD</keyword>
<proteinExistence type="inferred from homology"/>
<dbReference type="InterPro" id="IPR036291">
    <property type="entry name" value="NAD(P)-bd_dom_sf"/>
</dbReference>
<keyword evidence="6" id="KW-0464">Manganese</keyword>
<gene>
    <name evidence="11" type="primary">aglA</name>
    <name evidence="11" type="ORF">QBE54_01470</name>
</gene>
<accession>A0ABZ2YBQ7</accession>
<dbReference type="SUPFAM" id="SSF56327">
    <property type="entry name" value="LDH C-terminal domain-like"/>
    <property type="match status" value="1"/>
</dbReference>
<dbReference type="InterPro" id="IPR019802">
    <property type="entry name" value="GlycHydrolase_4_CS"/>
</dbReference>
<dbReference type="InterPro" id="IPR001088">
    <property type="entry name" value="Glyco_hydro_4"/>
</dbReference>
<evidence type="ECO:0000256" key="3">
    <source>
        <dbReference type="ARBA" id="ARBA00022723"/>
    </source>
</evidence>
<dbReference type="InterPro" id="IPR053487">
    <property type="entry name" value="Alpha-glycosidase"/>
</dbReference>
<dbReference type="InterPro" id="IPR022616">
    <property type="entry name" value="Glyco_hydro_4_C"/>
</dbReference>
<dbReference type="Gene3D" id="3.90.1820.10">
    <property type="entry name" value="AglA-like glucosidase"/>
    <property type="match status" value="1"/>
</dbReference>
<dbReference type="PRINTS" id="PR00732">
    <property type="entry name" value="GLHYDRLASE4"/>
</dbReference>
<dbReference type="Proteomes" id="UP001461341">
    <property type="component" value="Chromosome"/>
</dbReference>
<evidence type="ECO:0000256" key="6">
    <source>
        <dbReference type="ARBA" id="ARBA00023211"/>
    </source>
</evidence>
<dbReference type="Pfam" id="PF11975">
    <property type="entry name" value="Glyco_hydro_4C"/>
    <property type="match status" value="1"/>
</dbReference>
<evidence type="ECO:0000313" key="11">
    <source>
        <dbReference type="EMBL" id="WZL76430.1"/>
    </source>
</evidence>
<evidence type="ECO:0000313" key="12">
    <source>
        <dbReference type="Proteomes" id="UP001461341"/>
    </source>
</evidence>
<keyword evidence="4 9" id="KW-0378">Hydrolase</keyword>
<evidence type="ECO:0000256" key="8">
    <source>
        <dbReference type="ARBA" id="ARBA00023295"/>
    </source>
</evidence>